<keyword evidence="2" id="KW-1185">Reference proteome</keyword>
<proteinExistence type="predicted"/>
<dbReference type="Proteomes" id="UP000663828">
    <property type="component" value="Unassembled WGS sequence"/>
</dbReference>
<evidence type="ECO:0000313" key="1">
    <source>
        <dbReference type="EMBL" id="CAF1627994.1"/>
    </source>
</evidence>
<reference evidence="1" key="1">
    <citation type="submission" date="2021-02" db="EMBL/GenBank/DDBJ databases">
        <authorList>
            <person name="Nowell W R."/>
        </authorList>
    </citation>
    <scope>NUCLEOTIDE SEQUENCE</scope>
</reference>
<organism evidence="1 2">
    <name type="scientific">Adineta ricciae</name>
    <name type="common">Rotifer</name>
    <dbReference type="NCBI Taxonomy" id="249248"/>
    <lineage>
        <taxon>Eukaryota</taxon>
        <taxon>Metazoa</taxon>
        <taxon>Spiralia</taxon>
        <taxon>Gnathifera</taxon>
        <taxon>Rotifera</taxon>
        <taxon>Eurotatoria</taxon>
        <taxon>Bdelloidea</taxon>
        <taxon>Adinetida</taxon>
        <taxon>Adinetidae</taxon>
        <taxon>Adineta</taxon>
    </lineage>
</organism>
<evidence type="ECO:0000313" key="2">
    <source>
        <dbReference type="Proteomes" id="UP000663828"/>
    </source>
</evidence>
<dbReference type="EMBL" id="CAJNOR010008069">
    <property type="protein sequence ID" value="CAF1627994.1"/>
    <property type="molecule type" value="Genomic_DNA"/>
</dbReference>
<name>A0A816CTT8_ADIRI</name>
<sequence length="219" mass="25515">MIVIIPIPIFSIPILTTPILSIFQYLSIPSIPKLKSIGIEEIKDKVEQYNKQLEDKRRQLIGFTLAMEDTIIQYVQRYGIIPLQMKTDLKIALLRHDYNATILQRKYELENPNEYRVQVAQRLCTAKHKLEQSKRELIELKQQVFYYKFLSGLKDIGASPSLLADSATTYSIAHKLLLEDKHEKICKREKLYSLVPHVIRAEIRYHQADEKSTSNTLQC</sequence>
<protein>
    <submittedName>
        <fullName evidence="1">Uncharacterized protein</fullName>
    </submittedName>
</protein>
<comment type="caution">
    <text evidence="1">The sequence shown here is derived from an EMBL/GenBank/DDBJ whole genome shotgun (WGS) entry which is preliminary data.</text>
</comment>
<dbReference type="AlphaFoldDB" id="A0A816CTT8"/>
<accession>A0A816CTT8</accession>
<gene>
    <name evidence="1" type="ORF">XAT740_LOCUS51175</name>
</gene>